<accession>A0ABT2RKS9</accession>
<dbReference type="Proteomes" id="UP001652431">
    <property type="component" value="Unassembled WGS sequence"/>
</dbReference>
<name>A0ABT2RKS9_9FIRM</name>
<gene>
    <name evidence="1" type="ORF">OCV99_05510</name>
</gene>
<protein>
    <submittedName>
        <fullName evidence="1">Uncharacterized protein</fullName>
    </submittedName>
</protein>
<sequence length="100" mass="11660">MAFKLGDEEGFRWVGAYEISADELLDGKEGKATETKLERGRKLIRELLADKKEISIRELDEKAKEQGISGRTMRDVRSRMKNELEYQVNEKQENSIRLKE</sequence>
<proteinExistence type="predicted"/>
<dbReference type="RefSeq" id="WP_262574977.1">
    <property type="nucleotide sequence ID" value="NZ_JAOQJU010000003.1"/>
</dbReference>
<reference evidence="1 2" key="1">
    <citation type="journal article" date="2021" name="ISME Commun">
        <title>Automated analysis of genomic sequences facilitates high-throughput and comprehensive description of bacteria.</title>
        <authorList>
            <person name="Hitch T.C.A."/>
        </authorList>
    </citation>
    <scope>NUCLEOTIDE SEQUENCE [LARGE SCALE GENOMIC DNA]</scope>
    <source>
        <strain evidence="1 2">Sanger_03</strain>
    </source>
</reference>
<comment type="caution">
    <text evidence="1">The sequence shown here is derived from an EMBL/GenBank/DDBJ whole genome shotgun (WGS) entry which is preliminary data.</text>
</comment>
<evidence type="ECO:0000313" key="2">
    <source>
        <dbReference type="Proteomes" id="UP001652431"/>
    </source>
</evidence>
<dbReference type="EMBL" id="JAOQJU010000003">
    <property type="protein sequence ID" value="MCU6686019.1"/>
    <property type="molecule type" value="Genomic_DNA"/>
</dbReference>
<organism evidence="1 2">
    <name type="scientific">Dorea acetigenes</name>
    <dbReference type="NCBI Taxonomy" id="2981787"/>
    <lineage>
        <taxon>Bacteria</taxon>
        <taxon>Bacillati</taxon>
        <taxon>Bacillota</taxon>
        <taxon>Clostridia</taxon>
        <taxon>Lachnospirales</taxon>
        <taxon>Lachnospiraceae</taxon>
        <taxon>Dorea</taxon>
    </lineage>
</organism>
<evidence type="ECO:0000313" key="1">
    <source>
        <dbReference type="EMBL" id="MCU6686019.1"/>
    </source>
</evidence>
<keyword evidence="2" id="KW-1185">Reference proteome</keyword>